<dbReference type="Proteomes" id="UP001595604">
    <property type="component" value="Unassembled WGS sequence"/>
</dbReference>
<organism evidence="1 2">
    <name type="scientific">Novosphingobium bradum</name>
    <dbReference type="NCBI Taxonomy" id="1737444"/>
    <lineage>
        <taxon>Bacteria</taxon>
        <taxon>Pseudomonadati</taxon>
        <taxon>Pseudomonadota</taxon>
        <taxon>Alphaproteobacteria</taxon>
        <taxon>Sphingomonadales</taxon>
        <taxon>Sphingomonadaceae</taxon>
        <taxon>Novosphingobium</taxon>
    </lineage>
</organism>
<sequence length="397" mass="43914">MARGATGGSHATRRRLVLIGLLAEPGARPAPAWPDLSGDDWREIDRMAQVHRLQPLLHHRQQDNPAIPRDIRAGWREAFRESALWALQVSGELAATHALLDRAGLAPVALKGAWLAWHAYPHPALRPLRDIDLWLPADQIIAAYGLLREQGYQAADDAQLSLDQSLRLDKHLPPLVSPRGVLVELHHRLWEIPGRMDHGAPLADQDELRDQTIRIGPIAYLDPQDTLAHLIIHAVYDHRLDCGPLLLADIAFLLARTPIDWDRFARDARKGGWLKGAALVLDMVRDHAPHLALPPPLPDCPAPPGIAADLLLQELDTRQSAGVIATLRAGGLRAFVLRILARRADRAGAPVARDLRGEGGFAAWATTRLARTLRELSRSEVRGQSRRLATLSRWLDS</sequence>
<dbReference type="EMBL" id="JBHRTQ010000011">
    <property type="protein sequence ID" value="MFC3175196.1"/>
    <property type="molecule type" value="Genomic_DNA"/>
</dbReference>
<gene>
    <name evidence="1" type="ORF">ACFOD9_13125</name>
</gene>
<dbReference type="InterPro" id="IPR039498">
    <property type="entry name" value="NTP_transf_5"/>
</dbReference>
<accession>A0ABV7IVD7</accession>
<keyword evidence="2" id="KW-1185">Reference proteome</keyword>
<dbReference type="RefSeq" id="WP_379510577.1">
    <property type="nucleotide sequence ID" value="NZ_JBHRTQ010000011.1"/>
</dbReference>
<protein>
    <submittedName>
        <fullName evidence="1">Nucleotidyltransferase family protein</fullName>
    </submittedName>
</protein>
<name>A0ABV7IVD7_9SPHN</name>
<dbReference type="Pfam" id="PF14907">
    <property type="entry name" value="NTP_transf_5"/>
    <property type="match status" value="1"/>
</dbReference>
<proteinExistence type="predicted"/>
<reference evidence="2" key="1">
    <citation type="journal article" date="2019" name="Int. J. Syst. Evol. Microbiol.">
        <title>The Global Catalogue of Microorganisms (GCM) 10K type strain sequencing project: providing services to taxonomists for standard genome sequencing and annotation.</title>
        <authorList>
            <consortium name="The Broad Institute Genomics Platform"/>
            <consortium name="The Broad Institute Genome Sequencing Center for Infectious Disease"/>
            <person name="Wu L."/>
            <person name="Ma J."/>
        </authorList>
    </citation>
    <scope>NUCLEOTIDE SEQUENCE [LARGE SCALE GENOMIC DNA]</scope>
    <source>
        <strain evidence="2">KCTC 42984</strain>
    </source>
</reference>
<evidence type="ECO:0000313" key="2">
    <source>
        <dbReference type="Proteomes" id="UP001595604"/>
    </source>
</evidence>
<evidence type="ECO:0000313" key="1">
    <source>
        <dbReference type="EMBL" id="MFC3175196.1"/>
    </source>
</evidence>
<comment type="caution">
    <text evidence="1">The sequence shown here is derived from an EMBL/GenBank/DDBJ whole genome shotgun (WGS) entry which is preliminary data.</text>
</comment>